<organism evidence="1 2">
    <name type="scientific">Prunus armeniaca</name>
    <name type="common">Apricot</name>
    <name type="synonym">Armeniaca vulgaris</name>
    <dbReference type="NCBI Taxonomy" id="36596"/>
    <lineage>
        <taxon>Eukaryota</taxon>
        <taxon>Viridiplantae</taxon>
        <taxon>Streptophyta</taxon>
        <taxon>Embryophyta</taxon>
        <taxon>Tracheophyta</taxon>
        <taxon>Spermatophyta</taxon>
        <taxon>Magnoliopsida</taxon>
        <taxon>eudicotyledons</taxon>
        <taxon>Gunneridae</taxon>
        <taxon>Pentapetalae</taxon>
        <taxon>rosids</taxon>
        <taxon>fabids</taxon>
        <taxon>Rosales</taxon>
        <taxon>Rosaceae</taxon>
        <taxon>Amygdaloideae</taxon>
        <taxon>Amygdaleae</taxon>
        <taxon>Prunus</taxon>
    </lineage>
</organism>
<dbReference type="EMBL" id="CAEKKB010000008">
    <property type="protein sequence ID" value="CAB4320122.1"/>
    <property type="molecule type" value="Genomic_DNA"/>
</dbReference>
<sequence>MVGLVCHVGSNGAWELGHEWKWNRSKVDSRWVRHQEGVVMPTIWTTTLRTFTREAVIPTVTTTTRATTLRRRALLRVGVALREKMSGCVVSGDEGDGVACRGPG</sequence>
<dbReference type="Proteomes" id="UP000507245">
    <property type="component" value="Unassembled WGS sequence"/>
</dbReference>
<reference evidence="2" key="1">
    <citation type="journal article" date="2020" name="Genome Biol.">
        <title>Gamete binning: chromosome-level and haplotype-resolved genome assembly enabled by high-throughput single-cell sequencing of gamete genomes.</title>
        <authorList>
            <person name="Campoy J.A."/>
            <person name="Sun H."/>
            <person name="Goel M."/>
            <person name="Jiao W.-B."/>
            <person name="Folz-Donahue K."/>
            <person name="Wang N."/>
            <person name="Rubio M."/>
            <person name="Liu C."/>
            <person name="Kukat C."/>
            <person name="Ruiz D."/>
            <person name="Huettel B."/>
            <person name="Schneeberger K."/>
        </authorList>
    </citation>
    <scope>NUCLEOTIDE SEQUENCE [LARGE SCALE GENOMIC DNA]</scope>
    <source>
        <strain evidence="2">cv. Rojo Pasion</strain>
    </source>
</reference>
<gene>
    <name evidence="1" type="ORF">ORAREDHAP_LOCUS48626</name>
</gene>
<protein>
    <submittedName>
        <fullName evidence="1">Uncharacterized protein</fullName>
    </submittedName>
</protein>
<evidence type="ECO:0000313" key="2">
    <source>
        <dbReference type="Proteomes" id="UP000507245"/>
    </source>
</evidence>
<name>A0A6J5Y6E9_PRUAR</name>
<accession>A0A6J5Y6E9</accession>
<evidence type="ECO:0000313" key="1">
    <source>
        <dbReference type="EMBL" id="CAB4320122.1"/>
    </source>
</evidence>
<proteinExistence type="predicted"/>
<dbReference type="AlphaFoldDB" id="A0A6J5Y6E9"/>
<keyword evidence="2" id="KW-1185">Reference proteome</keyword>